<gene>
    <name evidence="15" type="ORF">TGAM01_v210076</name>
</gene>
<dbReference type="Proteomes" id="UP000054821">
    <property type="component" value="Unassembled WGS sequence"/>
</dbReference>
<evidence type="ECO:0000256" key="9">
    <source>
        <dbReference type="ARBA" id="ARBA00022917"/>
    </source>
</evidence>
<evidence type="ECO:0000259" key="14">
    <source>
        <dbReference type="PROSITE" id="PS50862"/>
    </source>
</evidence>
<dbReference type="Gene3D" id="1.10.287.370">
    <property type="match status" value="1"/>
</dbReference>
<comment type="similarity">
    <text evidence="2">Belongs to the class-II aminoacyl-tRNA synthetase family.</text>
</comment>
<dbReference type="InterPro" id="IPR033730">
    <property type="entry name" value="ProRS_core_prok"/>
</dbReference>
<dbReference type="CDD" id="cd00779">
    <property type="entry name" value="ProRS_core_prok"/>
    <property type="match status" value="1"/>
</dbReference>
<dbReference type="SUPFAM" id="SSF55681">
    <property type="entry name" value="Class II aaRS and biotin synthetases"/>
    <property type="match status" value="1"/>
</dbReference>
<dbReference type="InterPro" id="IPR006195">
    <property type="entry name" value="aa-tRNA-synth_II"/>
</dbReference>
<evidence type="ECO:0000256" key="11">
    <source>
        <dbReference type="ARBA" id="ARBA00029731"/>
    </source>
</evidence>
<organism evidence="15 16">
    <name type="scientific">Trichoderma gamsii</name>
    <dbReference type="NCBI Taxonomy" id="398673"/>
    <lineage>
        <taxon>Eukaryota</taxon>
        <taxon>Fungi</taxon>
        <taxon>Dikarya</taxon>
        <taxon>Ascomycota</taxon>
        <taxon>Pezizomycotina</taxon>
        <taxon>Sordariomycetes</taxon>
        <taxon>Hypocreomycetidae</taxon>
        <taxon>Hypocreales</taxon>
        <taxon>Hypocreaceae</taxon>
        <taxon>Trichoderma</taxon>
    </lineage>
</organism>
<dbReference type="RefSeq" id="XP_024404532.1">
    <property type="nucleotide sequence ID" value="XM_024550712.1"/>
</dbReference>
<reference evidence="15 16" key="1">
    <citation type="journal article" date="2016" name="Genome Announc.">
        <title>Draft Whole-Genome Sequence of Trichoderma gamsii T6085, a Promising Biocontrol Agent of Fusarium Head Blight on Wheat.</title>
        <authorList>
            <person name="Baroncelli R."/>
            <person name="Zapparata A."/>
            <person name="Piaggeschi G."/>
            <person name="Sarrocco S."/>
            <person name="Vannacci G."/>
        </authorList>
    </citation>
    <scope>NUCLEOTIDE SEQUENCE [LARGE SCALE GENOMIC DNA]</scope>
    <source>
        <strain evidence="15 16">T6085</strain>
    </source>
</reference>
<keyword evidence="9" id="KW-0648">Protein biosynthesis</keyword>
<dbReference type="SUPFAM" id="SSF46579">
    <property type="entry name" value="Prefoldin"/>
    <property type="match status" value="1"/>
</dbReference>
<comment type="catalytic activity">
    <reaction evidence="12">
        <text>tRNA(Pro) + L-proline + ATP = L-prolyl-tRNA(Pro) + AMP + diphosphate</text>
        <dbReference type="Rhea" id="RHEA:14305"/>
        <dbReference type="Rhea" id="RHEA-COMP:9700"/>
        <dbReference type="Rhea" id="RHEA-COMP:9702"/>
        <dbReference type="ChEBI" id="CHEBI:30616"/>
        <dbReference type="ChEBI" id="CHEBI:33019"/>
        <dbReference type="ChEBI" id="CHEBI:60039"/>
        <dbReference type="ChEBI" id="CHEBI:78442"/>
        <dbReference type="ChEBI" id="CHEBI:78532"/>
        <dbReference type="ChEBI" id="CHEBI:456215"/>
        <dbReference type="EC" id="6.1.1.15"/>
    </reaction>
</comment>
<dbReference type="EC" id="6.1.1.15" evidence="4"/>
<comment type="subunit">
    <text evidence="3">Homodimer.</text>
</comment>
<evidence type="ECO:0000256" key="4">
    <source>
        <dbReference type="ARBA" id="ARBA00012831"/>
    </source>
</evidence>
<comment type="caution">
    <text evidence="15">The sequence shown here is derived from an EMBL/GenBank/DDBJ whole genome shotgun (WGS) entry which is preliminary data.</text>
</comment>
<keyword evidence="5" id="KW-0963">Cytoplasm</keyword>
<dbReference type="InterPro" id="IPR050062">
    <property type="entry name" value="Pro-tRNA_synthetase"/>
</dbReference>
<evidence type="ECO:0000256" key="2">
    <source>
        <dbReference type="ARBA" id="ARBA00008226"/>
    </source>
</evidence>
<dbReference type="GO" id="GO:0006433">
    <property type="term" value="P:prolyl-tRNA aminoacylation"/>
    <property type="evidence" value="ECO:0007669"/>
    <property type="project" value="InterPro"/>
</dbReference>
<dbReference type="CDD" id="cd23157">
    <property type="entry name" value="Prefoldin_5"/>
    <property type="match status" value="1"/>
</dbReference>
<dbReference type="EMBL" id="JPDN02000056">
    <property type="protein sequence ID" value="PON21008.1"/>
    <property type="molecule type" value="Genomic_DNA"/>
</dbReference>
<dbReference type="InterPro" id="IPR045864">
    <property type="entry name" value="aa-tRNA-synth_II/BPL/LPL"/>
</dbReference>
<dbReference type="InterPro" id="IPR002314">
    <property type="entry name" value="aa-tRNA-synt_IIb"/>
</dbReference>
<feature type="region of interest" description="Disordered" evidence="13">
    <location>
        <begin position="621"/>
        <end position="641"/>
    </location>
</feature>
<sequence length="808" mass="89182">MRASKMIYRGGLRPLTAAQPSNHIRVFSQPFFAQSSRLRSTLSKIWAPTGGVTATEGETGHGKLIRAGFIRQAQSGVFQLLPLGLRVQDKIERLVDKHMQSIGASKLALSTLTTEELWRKSGRLDKVSPELFRLKDRKDVPIMLSPTHEEEITSLVASTLKSYKDLPLKLYQITRKYRDEIRPRHGLLRSREFIMKDLYTFDLTHESAVETYRDVAGAYSAFFSDLKLPILVAEASSGDMGGEHSHEYHLSHPIGEDTVASCSSCGYTANDEVAAARSSQQIDGAVSKSHFGLWRGITKDRKTLVNAWYPKIGDSPSDDSWNIHAVKSVVPELDTSVSDAVPFWGEVLQEAKGQKDEIQLLNVIDARLSGAFEDLQDELPLLPQELTNNHISQSSITQTQAGTVLNLLRIADGDGCPRCDSGKLEIHRALELGHTFLLGTRYSEPLEASVALPQNPGVPVPTQMGCFGIGVSRILGAVAEQLTDDKGLNWPRAIAPFEVIIIPTSGVNEQTLDFFDSLTKDGNSTTALDVVLDDRKEAFGWKMQDADMTGYPVVVVLGKAWREKGVCEVQCRRLSVKENVKAEEVPHCVPISSLQESPAPLQSSAQRFKLGGARLPNVQLGQASTVSPQKQPARAAMSSGQKEAINLDTLEPQQLAQVKKQLEEELEHLTNSFSQLHGAQNKFRECLRCVQSRAADSKDRKRLWQWNGNDAKAAMQTGSKAVLVPLTNSLYVSGELTSTETVLVDVGTGFMIEKNLKSAEKFYNLKVKELGDNLKELEGIVQSKQMNVRTIEEVLRQKIMASQSEGQS</sequence>
<evidence type="ECO:0000256" key="12">
    <source>
        <dbReference type="ARBA" id="ARBA00047671"/>
    </source>
</evidence>
<evidence type="ECO:0000313" key="15">
    <source>
        <dbReference type="EMBL" id="PON21008.1"/>
    </source>
</evidence>
<dbReference type="PROSITE" id="PS50862">
    <property type="entry name" value="AA_TRNA_LIGASE_II"/>
    <property type="match status" value="1"/>
</dbReference>
<evidence type="ECO:0000256" key="13">
    <source>
        <dbReference type="SAM" id="MobiDB-lite"/>
    </source>
</evidence>
<name>A0A2P4Z9N5_9HYPO</name>
<dbReference type="NCBIfam" id="TIGR00293">
    <property type="entry name" value="prefoldin subunit alpha"/>
    <property type="match status" value="1"/>
</dbReference>
<dbReference type="Gene3D" id="3.40.50.800">
    <property type="entry name" value="Anticodon-binding domain"/>
    <property type="match status" value="1"/>
</dbReference>
<keyword evidence="8" id="KW-0067">ATP-binding</keyword>
<evidence type="ECO:0000256" key="7">
    <source>
        <dbReference type="ARBA" id="ARBA00022741"/>
    </source>
</evidence>
<feature type="domain" description="Aminoacyl-transfer RNA synthetases class-II family profile" evidence="14">
    <location>
        <begin position="71"/>
        <end position="491"/>
    </location>
</feature>
<dbReference type="PANTHER" id="PTHR42753">
    <property type="entry name" value="MITOCHONDRIAL RIBOSOME PROTEIN L39/PROLYL-TRNA LIGASE FAMILY MEMBER"/>
    <property type="match status" value="1"/>
</dbReference>
<dbReference type="Pfam" id="PF00587">
    <property type="entry name" value="tRNA-synt_2b"/>
    <property type="match status" value="1"/>
</dbReference>
<evidence type="ECO:0000313" key="16">
    <source>
        <dbReference type="Proteomes" id="UP000054821"/>
    </source>
</evidence>
<dbReference type="GO" id="GO:0005739">
    <property type="term" value="C:mitochondrion"/>
    <property type="evidence" value="ECO:0007669"/>
    <property type="project" value="TreeGrafter"/>
</dbReference>
<dbReference type="InterPro" id="IPR004127">
    <property type="entry name" value="Prefoldin_subunit_alpha"/>
</dbReference>
<keyword evidence="6" id="KW-0436">Ligase</keyword>
<dbReference type="Pfam" id="PF03129">
    <property type="entry name" value="HGTP_anticodon"/>
    <property type="match status" value="1"/>
</dbReference>
<feature type="compositionally biased region" description="Polar residues" evidence="13">
    <location>
        <begin position="621"/>
        <end position="630"/>
    </location>
</feature>
<evidence type="ECO:0000256" key="6">
    <source>
        <dbReference type="ARBA" id="ARBA00022598"/>
    </source>
</evidence>
<evidence type="ECO:0000256" key="5">
    <source>
        <dbReference type="ARBA" id="ARBA00022490"/>
    </source>
</evidence>
<dbReference type="GeneID" id="29989071"/>
<evidence type="ECO:0000256" key="3">
    <source>
        <dbReference type="ARBA" id="ARBA00011738"/>
    </source>
</evidence>
<dbReference type="InterPro" id="IPR036621">
    <property type="entry name" value="Anticodon-bd_dom_sf"/>
</dbReference>
<evidence type="ECO:0000256" key="8">
    <source>
        <dbReference type="ARBA" id="ARBA00022840"/>
    </source>
</evidence>
<dbReference type="GO" id="GO:0004827">
    <property type="term" value="F:proline-tRNA ligase activity"/>
    <property type="evidence" value="ECO:0007669"/>
    <property type="project" value="UniProtKB-EC"/>
</dbReference>
<protein>
    <recommendedName>
        <fullName evidence="4">proline--tRNA ligase</fullName>
        <ecNumber evidence="4">6.1.1.15</ecNumber>
    </recommendedName>
    <alternativeName>
        <fullName evidence="11">Prolyl-tRNA synthetase</fullName>
    </alternativeName>
</protein>
<dbReference type="SUPFAM" id="SSF52954">
    <property type="entry name" value="Class II aaRS ABD-related"/>
    <property type="match status" value="1"/>
</dbReference>
<dbReference type="GO" id="GO:0005524">
    <property type="term" value="F:ATP binding"/>
    <property type="evidence" value="ECO:0007669"/>
    <property type="project" value="UniProtKB-KW"/>
</dbReference>
<dbReference type="InterPro" id="IPR009053">
    <property type="entry name" value="Prefoldin"/>
</dbReference>
<dbReference type="InterPro" id="IPR002316">
    <property type="entry name" value="Pro-tRNA-ligase_IIa"/>
</dbReference>
<evidence type="ECO:0000256" key="1">
    <source>
        <dbReference type="ARBA" id="ARBA00004496"/>
    </source>
</evidence>
<keyword evidence="16" id="KW-1185">Reference proteome</keyword>
<dbReference type="FunFam" id="3.30.930.10:FF:000066">
    <property type="entry name" value="Proline--tRNA ligase"/>
    <property type="match status" value="1"/>
</dbReference>
<comment type="subcellular location">
    <subcellularLocation>
        <location evidence="1">Cytoplasm</location>
    </subcellularLocation>
</comment>
<dbReference type="InterPro" id="IPR004154">
    <property type="entry name" value="Anticodon-bd"/>
</dbReference>
<dbReference type="Gene3D" id="3.30.930.10">
    <property type="entry name" value="Bira Bifunctional Protein, Domain 2"/>
    <property type="match status" value="2"/>
</dbReference>
<dbReference type="AlphaFoldDB" id="A0A2P4Z9N5"/>
<accession>A0A2P4Z9N5</accession>
<keyword evidence="10" id="KW-0030">Aminoacyl-tRNA synthetase</keyword>
<dbReference type="Pfam" id="PF02996">
    <property type="entry name" value="Prefoldin"/>
    <property type="match status" value="1"/>
</dbReference>
<dbReference type="PRINTS" id="PR01046">
    <property type="entry name" value="TRNASYNTHPRO"/>
</dbReference>
<evidence type="ECO:0000256" key="10">
    <source>
        <dbReference type="ARBA" id="ARBA00023146"/>
    </source>
</evidence>
<keyword evidence="7" id="KW-0547">Nucleotide-binding</keyword>
<proteinExistence type="inferred from homology"/>
<dbReference type="STRING" id="398673.A0A2P4Z9N5"/>
<dbReference type="PANTHER" id="PTHR42753:SF2">
    <property type="entry name" value="PROLINE--TRNA LIGASE"/>
    <property type="match status" value="1"/>
</dbReference>